<evidence type="ECO:0000313" key="1">
    <source>
        <dbReference type="EMBL" id="KAH7937153.1"/>
    </source>
</evidence>
<organism evidence="1 2">
    <name type="scientific">Dermacentor silvarum</name>
    <name type="common">Tick</name>
    <dbReference type="NCBI Taxonomy" id="543639"/>
    <lineage>
        <taxon>Eukaryota</taxon>
        <taxon>Metazoa</taxon>
        <taxon>Ecdysozoa</taxon>
        <taxon>Arthropoda</taxon>
        <taxon>Chelicerata</taxon>
        <taxon>Arachnida</taxon>
        <taxon>Acari</taxon>
        <taxon>Parasitiformes</taxon>
        <taxon>Ixodida</taxon>
        <taxon>Ixodoidea</taxon>
        <taxon>Ixodidae</taxon>
        <taxon>Rhipicephalinae</taxon>
        <taxon>Dermacentor</taxon>
    </lineage>
</organism>
<comment type="caution">
    <text evidence="1">The sequence shown here is derived from an EMBL/GenBank/DDBJ whole genome shotgun (WGS) entry which is preliminary data.</text>
</comment>
<reference evidence="1" key="1">
    <citation type="submission" date="2020-05" db="EMBL/GenBank/DDBJ databases">
        <title>Large-scale comparative analyses of tick genomes elucidate their genetic diversity and vector capacities.</title>
        <authorList>
            <person name="Jia N."/>
            <person name="Wang J."/>
            <person name="Shi W."/>
            <person name="Du L."/>
            <person name="Sun Y."/>
            <person name="Zhan W."/>
            <person name="Jiang J."/>
            <person name="Wang Q."/>
            <person name="Zhang B."/>
            <person name="Ji P."/>
            <person name="Sakyi L.B."/>
            <person name="Cui X."/>
            <person name="Yuan T."/>
            <person name="Jiang B."/>
            <person name="Yang W."/>
            <person name="Lam T.T.-Y."/>
            <person name="Chang Q."/>
            <person name="Ding S."/>
            <person name="Wang X."/>
            <person name="Zhu J."/>
            <person name="Ruan X."/>
            <person name="Zhao L."/>
            <person name="Wei J."/>
            <person name="Que T."/>
            <person name="Du C."/>
            <person name="Cheng J."/>
            <person name="Dai P."/>
            <person name="Han X."/>
            <person name="Huang E."/>
            <person name="Gao Y."/>
            <person name="Liu J."/>
            <person name="Shao H."/>
            <person name="Ye R."/>
            <person name="Li L."/>
            <person name="Wei W."/>
            <person name="Wang X."/>
            <person name="Wang C."/>
            <person name="Yang T."/>
            <person name="Huo Q."/>
            <person name="Li W."/>
            <person name="Guo W."/>
            <person name="Chen H."/>
            <person name="Zhou L."/>
            <person name="Ni X."/>
            <person name="Tian J."/>
            <person name="Zhou Y."/>
            <person name="Sheng Y."/>
            <person name="Liu T."/>
            <person name="Pan Y."/>
            <person name="Xia L."/>
            <person name="Li J."/>
            <person name="Zhao F."/>
            <person name="Cao W."/>
        </authorList>
    </citation>
    <scope>NUCLEOTIDE SEQUENCE</scope>
    <source>
        <strain evidence="1">Dsil-2018</strain>
    </source>
</reference>
<keyword evidence="2" id="KW-1185">Reference proteome</keyword>
<sequence length="266" mass="29227">MFTGTLRENLDPQGCHSDEVLRRVLRSAHLDDFFERTPEGLLFAVSQTGENLSAGQRQLMVLARALLRATRILVLDKATSQMDTDTERRVPTSLRKSLAHCTIITIAHRIGTILDYDRLAMCDRGSAVFQDLLDALLRDAYSLATIDTPCHIRMRAIVYPVTGGSTAVAGWDSSLIFSNNCAFTVVVYVAGTLRPTKVMSLSRRLRGYDASTHFFVEFYVAPAACGSVASIECQAATQPASETQSYAHRVSKNAQQDASVGDESHH</sequence>
<proteinExistence type="predicted"/>
<dbReference type="EMBL" id="CM023477">
    <property type="protein sequence ID" value="KAH7937153.1"/>
    <property type="molecule type" value="Genomic_DNA"/>
</dbReference>
<gene>
    <name evidence="1" type="ORF">HPB49_008183</name>
</gene>
<name>A0ACB8C893_DERSI</name>
<protein>
    <submittedName>
        <fullName evidence="1">Uncharacterized protein</fullName>
    </submittedName>
</protein>
<evidence type="ECO:0000313" key="2">
    <source>
        <dbReference type="Proteomes" id="UP000821865"/>
    </source>
</evidence>
<accession>A0ACB8C893</accession>
<dbReference type="Proteomes" id="UP000821865">
    <property type="component" value="Chromosome 8"/>
</dbReference>